<dbReference type="Pfam" id="PF20246">
    <property type="entry name" value="DUF6601"/>
    <property type="match status" value="1"/>
</dbReference>
<feature type="region of interest" description="Disordered" evidence="1">
    <location>
        <begin position="1"/>
        <end position="42"/>
    </location>
</feature>
<dbReference type="RefSeq" id="XP_003172885.1">
    <property type="nucleotide sequence ID" value="XM_003172837.1"/>
</dbReference>
<name>E4UW26_ARTGP</name>
<gene>
    <name evidence="3" type="ORF">MGYG_05467</name>
</gene>
<dbReference type="AlphaFoldDB" id="E4UW26"/>
<dbReference type="VEuPathDB" id="FungiDB:MGYG_05467"/>
<dbReference type="STRING" id="535722.E4UW26"/>
<evidence type="ECO:0000313" key="3">
    <source>
        <dbReference type="EMBL" id="EFR02474.1"/>
    </source>
</evidence>
<dbReference type="OrthoDB" id="5086500at2759"/>
<dbReference type="OMA" id="ERNFAWM"/>
<evidence type="ECO:0000313" key="4">
    <source>
        <dbReference type="Proteomes" id="UP000002669"/>
    </source>
</evidence>
<keyword evidence="2" id="KW-1133">Transmembrane helix</keyword>
<evidence type="ECO:0000256" key="2">
    <source>
        <dbReference type="SAM" id="Phobius"/>
    </source>
</evidence>
<dbReference type="InterPro" id="IPR046536">
    <property type="entry name" value="DUF6601"/>
</dbReference>
<dbReference type="InParanoid" id="E4UW26"/>
<dbReference type="GeneID" id="10028161"/>
<dbReference type="EMBL" id="DS989825">
    <property type="protein sequence ID" value="EFR02474.1"/>
    <property type="molecule type" value="Genomic_DNA"/>
</dbReference>
<dbReference type="PANTHER" id="PTHR34414:SF1">
    <property type="entry name" value="SUBTILISIN-LIKE SERINE PROTEASE"/>
    <property type="match status" value="1"/>
</dbReference>
<evidence type="ECO:0008006" key="5">
    <source>
        <dbReference type="Google" id="ProtNLM"/>
    </source>
</evidence>
<dbReference type="Proteomes" id="UP000002669">
    <property type="component" value="Unassembled WGS sequence"/>
</dbReference>
<keyword evidence="2" id="KW-0472">Membrane</keyword>
<keyword evidence="2" id="KW-0812">Transmembrane</keyword>
<proteinExistence type="predicted"/>
<evidence type="ECO:0000256" key="1">
    <source>
        <dbReference type="SAM" id="MobiDB-lite"/>
    </source>
</evidence>
<organism evidence="4">
    <name type="scientific">Arthroderma gypseum (strain ATCC MYA-4604 / CBS 118893)</name>
    <name type="common">Microsporum gypseum</name>
    <dbReference type="NCBI Taxonomy" id="535722"/>
    <lineage>
        <taxon>Eukaryota</taxon>
        <taxon>Fungi</taxon>
        <taxon>Dikarya</taxon>
        <taxon>Ascomycota</taxon>
        <taxon>Pezizomycotina</taxon>
        <taxon>Eurotiomycetes</taxon>
        <taxon>Eurotiomycetidae</taxon>
        <taxon>Onygenales</taxon>
        <taxon>Arthrodermataceae</taxon>
        <taxon>Nannizzia</taxon>
    </lineage>
</organism>
<accession>E4UW26</accession>
<dbReference type="PANTHER" id="PTHR34414">
    <property type="entry name" value="HET DOMAIN-CONTAINING PROTEIN-RELATED"/>
    <property type="match status" value="1"/>
</dbReference>
<feature type="transmembrane region" description="Helical" evidence="2">
    <location>
        <begin position="308"/>
        <end position="341"/>
    </location>
</feature>
<dbReference type="eggNOG" id="ENOG502RZMB">
    <property type="taxonomic scope" value="Eukaryota"/>
</dbReference>
<sequence>MPPLKPPFSPSYRQSAVDAAAHGAPGDGKTPQAGPSSAGPLHIKLDPIGTLPTIARVKEPYTERETRHGSHLVYLVEDEGIDRFVAGDLSVKRLNDIHGLLWMAGRPLNARKMQRYKMIGFEFLPTEQADLHLIHFSNKIYIKSLPDYILDYDFWEKYLCKDNELHKLACGFLLSWVWLICSPIDLQLAKDAHLVSPRITWPWWKQFVKDFNRHVDFNTLKEVNKRYHFGELRLGRINTIFRLRFFRSHFIRGYLYSYNRYQVFFERNFGWLIGAFVYISVVLSAMQVGTAIPPLNESVAFHRASYGVVVLSIVAVAACLVFVVILFSWIYLYNMVAAIWHSRSERQKRKKLASQRAEKTELAD</sequence>
<keyword evidence="4" id="KW-1185">Reference proteome</keyword>
<protein>
    <recommendedName>
        <fullName evidence="5">Subtilisin-like serine protease</fullName>
    </recommendedName>
</protein>
<dbReference type="HOGENOM" id="CLU_043687_0_0_1"/>
<feature type="transmembrane region" description="Helical" evidence="2">
    <location>
        <begin position="269"/>
        <end position="288"/>
    </location>
</feature>
<reference evidence="4" key="1">
    <citation type="journal article" date="2012" name="MBio">
        <title>Comparative genome analysis of Trichophyton rubrum and related dermatophytes reveals candidate genes involved in infection.</title>
        <authorList>
            <person name="Martinez D.A."/>
            <person name="Oliver B.G."/>
            <person name="Graeser Y."/>
            <person name="Goldberg J.M."/>
            <person name="Li W."/>
            <person name="Martinez-Rossi N.M."/>
            <person name="Monod M."/>
            <person name="Shelest E."/>
            <person name="Barton R.C."/>
            <person name="Birch E."/>
            <person name="Brakhage A.A."/>
            <person name="Chen Z."/>
            <person name="Gurr S.J."/>
            <person name="Heiman D."/>
            <person name="Heitman J."/>
            <person name="Kosti I."/>
            <person name="Rossi A."/>
            <person name="Saif S."/>
            <person name="Samalova M."/>
            <person name="Saunders C.W."/>
            <person name="Shea T."/>
            <person name="Summerbell R.C."/>
            <person name="Xu J."/>
            <person name="Young S."/>
            <person name="Zeng Q."/>
            <person name="Birren B.W."/>
            <person name="Cuomo C.A."/>
            <person name="White T.C."/>
        </authorList>
    </citation>
    <scope>NUCLEOTIDE SEQUENCE [LARGE SCALE GENOMIC DNA]</scope>
    <source>
        <strain evidence="4">ATCC MYA-4604 / CBS 118893</strain>
    </source>
</reference>